<feature type="transmembrane region" description="Helical" evidence="5">
    <location>
        <begin position="250"/>
        <end position="266"/>
    </location>
</feature>
<dbReference type="PANTHER" id="PTHR42723">
    <property type="entry name" value="CHLOROPHYLL SYNTHASE"/>
    <property type="match status" value="1"/>
</dbReference>
<evidence type="ECO:0008006" key="8">
    <source>
        <dbReference type="Google" id="ProtNLM"/>
    </source>
</evidence>
<feature type="transmembrane region" description="Helical" evidence="5">
    <location>
        <begin position="93"/>
        <end position="116"/>
    </location>
</feature>
<feature type="transmembrane region" description="Helical" evidence="5">
    <location>
        <begin position="57"/>
        <end position="81"/>
    </location>
</feature>
<protein>
    <recommendedName>
        <fullName evidence="8">Prenyltransferase</fullName>
    </recommendedName>
</protein>
<dbReference type="AlphaFoldDB" id="A0A523UPD4"/>
<dbReference type="GO" id="GO:0016765">
    <property type="term" value="F:transferase activity, transferring alkyl or aryl (other than methyl) groups"/>
    <property type="evidence" value="ECO:0007669"/>
    <property type="project" value="InterPro"/>
</dbReference>
<dbReference type="Proteomes" id="UP000315525">
    <property type="component" value="Unassembled WGS sequence"/>
</dbReference>
<comment type="caution">
    <text evidence="6">The sequence shown here is derived from an EMBL/GenBank/DDBJ whole genome shotgun (WGS) entry which is preliminary data.</text>
</comment>
<evidence type="ECO:0000256" key="2">
    <source>
        <dbReference type="ARBA" id="ARBA00022692"/>
    </source>
</evidence>
<evidence type="ECO:0000313" key="7">
    <source>
        <dbReference type="Proteomes" id="UP000315525"/>
    </source>
</evidence>
<keyword evidence="3 5" id="KW-1133">Transmembrane helix</keyword>
<feature type="transmembrane region" description="Helical" evidence="5">
    <location>
        <begin position="224"/>
        <end position="244"/>
    </location>
</feature>
<feature type="transmembrane region" description="Helical" evidence="5">
    <location>
        <begin position="16"/>
        <end position="37"/>
    </location>
</feature>
<keyword evidence="4 5" id="KW-0472">Membrane</keyword>
<dbReference type="Gene3D" id="1.10.357.140">
    <property type="entry name" value="UbiA prenyltransferase"/>
    <property type="match status" value="1"/>
</dbReference>
<dbReference type="EMBL" id="SOJN01000125">
    <property type="protein sequence ID" value="TET44422.1"/>
    <property type="molecule type" value="Genomic_DNA"/>
</dbReference>
<feature type="transmembrane region" description="Helical" evidence="5">
    <location>
        <begin position="182"/>
        <end position="203"/>
    </location>
</feature>
<name>A0A523UPD4_UNCT6</name>
<evidence type="ECO:0000256" key="5">
    <source>
        <dbReference type="SAM" id="Phobius"/>
    </source>
</evidence>
<comment type="subcellular location">
    <subcellularLocation>
        <location evidence="1">Membrane</location>
        <topology evidence="1">Multi-pass membrane protein</topology>
    </subcellularLocation>
</comment>
<evidence type="ECO:0000256" key="3">
    <source>
        <dbReference type="ARBA" id="ARBA00022989"/>
    </source>
</evidence>
<dbReference type="InterPro" id="IPR044878">
    <property type="entry name" value="UbiA_sf"/>
</dbReference>
<feature type="transmembrane region" description="Helical" evidence="5">
    <location>
        <begin position="278"/>
        <end position="303"/>
    </location>
</feature>
<dbReference type="PANTHER" id="PTHR42723:SF1">
    <property type="entry name" value="CHLOROPHYLL SYNTHASE, CHLOROPLASTIC"/>
    <property type="match status" value="1"/>
</dbReference>
<proteinExistence type="predicted"/>
<organism evidence="6 7">
    <name type="scientific">candidate division TA06 bacterium</name>
    <dbReference type="NCBI Taxonomy" id="2250710"/>
    <lineage>
        <taxon>Bacteria</taxon>
        <taxon>Bacteria division TA06</taxon>
    </lineage>
</organism>
<evidence type="ECO:0000313" key="6">
    <source>
        <dbReference type="EMBL" id="TET44422.1"/>
    </source>
</evidence>
<dbReference type="InterPro" id="IPR050475">
    <property type="entry name" value="Prenyltransferase_related"/>
</dbReference>
<feature type="transmembrane region" description="Helical" evidence="5">
    <location>
        <begin position="122"/>
        <end position="142"/>
    </location>
</feature>
<feature type="transmembrane region" description="Helical" evidence="5">
    <location>
        <begin position="154"/>
        <end position="176"/>
    </location>
</feature>
<dbReference type="Pfam" id="PF01040">
    <property type="entry name" value="UbiA"/>
    <property type="match status" value="1"/>
</dbReference>
<accession>A0A523UPD4</accession>
<sequence>MEDVVRIPKRSKPVDYLFLIRPTLLVPVWTLLLIGHYRGLSYIGQGSYGWDLERFSFSVQFIYVFLLYSALMGGVYVLNQIVDRETDKRNEKLFLLSAGIVPLWLAALEMLLLFLVPLFLSVLLGGRIFLLMLISLVMGVLYSTPPFRMKGRPVADLLFNALGYGMVNFLVGWVVAGSLSKAAFAHAIPYCLAVGGVFVNTTIPDIKGDRADGAITTGVLLGEVRTAYLGLVLILLAGLASLFLKDMVCLIAASVAVPFFVLAVVKRNRRWYLRSFRIGAPTLVVAAAILFPYYVLLLLFTLFSMKVYYRKRFNLAYPSIVDER</sequence>
<keyword evidence="2 5" id="KW-0812">Transmembrane</keyword>
<evidence type="ECO:0000256" key="1">
    <source>
        <dbReference type="ARBA" id="ARBA00004141"/>
    </source>
</evidence>
<gene>
    <name evidence="6" type="ORF">E3J62_10395</name>
</gene>
<evidence type="ECO:0000256" key="4">
    <source>
        <dbReference type="ARBA" id="ARBA00023136"/>
    </source>
</evidence>
<reference evidence="6 7" key="1">
    <citation type="submission" date="2019-03" db="EMBL/GenBank/DDBJ databases">
        <title>Metabolic potential of uncultured bacteria and archaea associated with petroleum seepage in deep-sea sediments.</title>
        <authorList>
            <person name="Dong X."/>
            <person name="Hubert C."/>
        </authorList>
    </citation>
    <scope>NUCLEOTIDE SEQUENCE [LARGE SCALE GENOMIC DNA]</scope>
    <source>
        <strain evidence="6">E44_bin18</strain>
    </source>
</reference>
<dbReference type="InterPro" id="IPR000537">
    <property type="entry name" value="UbiA_prenyltransferase"/>
</dbReference>
<dbReference type="GO" id="GO:0016020">
    <property type="term" value="C:membrane"/>
    <property type="evidence" value="ECO:0007669"/>
    <property type="project" value="UniProtKB-SubCell"/>
</dbReference>